<evidence type="ECO:0000256" key="4">
    <source>
        <dbReference type="ARBA" id="ARBA00023136"/>
    </source>
</evidence>
<evidence type="ECO:0000256" key="5">
    <source>
        <dbReference type="ARBA" id="ARBA00023242"/>
    </source>
</evidence>
<protein>
    <recommendedName>
        <fullName evidence="9">Man1/Src1-like C-terminal domain-containing protein</fullName>
    </recommendedName>
</protein>
<evidence type="ECO:0000259" key="9">
    <source>
        <dbReference type="Pfam" id="PF09402"/>
    </source>
</evidence>
<dbReference type="EMBL" id="JADGJH010000960">
    <property type="protein sequence ID" value="KAJ3120496.1"/>
    <property type="molecule type" value="Genomic_DNA"/>
</dbReference>
<evidence type="ECO:0000256" key="7">
    <source>
        <dbReference type="SAM" id="Phobius"/>
    </source>
</evidence>
<evidence type="ECO:0000256" key="6">
    <source>
        <dbReference type="SAM" id="MobiDB-lite"/>
    </source>
</evidence>
<feature type="region of interest" description="Disordered" evidence="6">
    <location>
        <begin position="278"/>
        <end position="302"/>
    </location>
</feature>
<dbReference type="AlphaFoldDB" id="A0AAD5T118"/>
<keyword evidence="3 7" id="KW-1133">Transmembrane helix</keyword>
<feature type="domain" description="Man1/Src1-like C-terminal" evidence="9">
    <location>
        <begin position="408"/>
        <end position="475"/>
    </location>
</feature>
<sequence length="750" mass="82793">MFVLFFVTILLFLAVSKPIHQPDHAKVAANASALKAAHTKLKTKNSSKNGIIFTHTFPPKSNPTHHGLMSENEDNFAVQPILSETISKNTTITLGSHSLPIPPSSPNLNPIGTKLAISNLRQELSAVLFADLPPTLGSSSPKAKISLSLSKSNNRAKSSTPNSPKKLYTKPNSLSRGVSPARDAICEKSTVLDNIVPEEIFGNECLPQNDEETQEELADRHSLRLSDHSLDLPETQDMNQYDLNDFLDAYETSFSGSSVTEVVADSAVVVANDPRFSTYPRSPRRSLSPRTSVGSQSSGSPLLTKTLKHRFHSKVRVAVQRRSSLSGDEIVPVAAVQNPFLRSSRLSVETEKFENCNKELRLPTLEESVAEIEISQGDDNNEDALIGLTKILNSSAPCILLSIYAFGISLIVLFALWYLETGSTIQFCSDEVISSTQTSEILTGQDLMMYLMPSCIPCPASAICQSDLILGCSKDGQDTFFAESMSLKSAFLISTICRETSLPAPVPTEKPRKRQRDVIDQAAALARNTSMRISQDIMAYSVTLFHIAREIAHKVHLGSKNGFEIVRVHLSKKAIRAIELKGYVFNKHNNAISYCATVAMMNFDAIVYYVTSIATVGSPILLLFWCIWSYVKKMVRAKRDSDFGIATEAAELVIRKLQERAARIRRHSLVLSKSMDTSVRLDQVKDLVLSSNPKLQRRISRGGDVDENIGFFLLDEKRRGEIWDITRKIVLNSGAVEEMEVDGVALWMCV</sequence>
<keyword evidence="8" id="KW-0732">Signal</keyword>
<feature type="chain" id="PRO_5041995740" description="Man1/Src1-like C-terminal domain-containing protein" evidence="8">
    <location>
        <begin position="17"/>
        <end position="750"/>
    </location>
</feature>
<evidence type="ECO:0000256" key="1">
    <source>
        <dbReference type="ARBA" id="ARBA00004126"/>
    </source>
</evidence>
<comment type="caution">
    <text evidence="10">The sequence shown here is derived from an EMBL/GenBank/DDBJ whole genome shotgun (WGS) entry which is preliminary data.</text>
</comment>
<evidence type="ECO:0000313" key="10">
    <source>
        <dbReference type="EMBL" id="KAJ3120496.1"/>
    </source>
</evidence>
<evidence type="ECO:0000256" key="8">
    <source>
        <dbReference type="SAM" id="SignalP"/>
    </source>
</evidence>
<keyword evidence="11" id="KW-1185">Reference proteome</keyword>
<organism evidence="10 11">
    <name type="scientific">Physocladia obscura</name>
    <dbReference type="NCBI Taxonomy" id="109957"/>
    <lineage>
        <taxon>Eukaryota</taxon>
        <taxon>Fungi</taxon>
        <taxon>Fungi incertae sedis</taxon>
        <taxon>Chytridiomycota</taxon>
        <taxon>Chytridiomycota incertae sedis</taxon>
        <taxon>Chytridiomycetes</taxon>
        <taxon>Chytridiales</taxon>
        <taxon>Chytriomycetaceae</taxon>
        <taxon>Physocladia</taxon>
    </lineage>
</organism>
<evidence type="ECO:0000313" key="11">
    <source>
        <dbReference type="Proteomes" id="UP001211907"/>
    </source>
</evidence>
<comment type="subcellular location">
    <subcellularLocation>
        <location evidence="1">Nucleus membrane</location>
    </subcellularLocation>
</comment>
<dbReference type="Proteomes" id="UP001211907">
    <property type="component" value="Unassembled WGS sequence"/>
</dbReference>
<keyword evidence="2 7" id="KW-0812">Transmembrane</keyword>
<feature type="signal peptide" evidence="8">
    <location>
        <begin position="1"/>
        <end position="16"/>
    </location>
</feature>
<evidence type="ECO:0000256" key="2">
    <source>
        <dbReference type="ARBA" id="ARBA00022692"/>
    </source>
</evidence>
<dbReference type="Pfam" id="PF09402">
    <property type="entry name" value="MSC"/>
    <property type="match status" value="1"/>
</dbReference>
<feature type="compositionally biased region" description="Polar residues" evidence="6">
    <location>
        <begin position="293"/>
        <end position="302"/>
    </location>
</feature>
<reference evidence="10" key="1">
    <citation type="submission" date="2020-05" db="EMBL/GenBank/DDBJ databases">
        <title>Phylogenomic resolution of chytrid fungi.</title>
        <authorList>
            <person name="Stajich J.E."/>
            <person name="Amses K."/>
            <person name="Simmons R."/>
            <person name="Seto K."/>
            <person name="Myers J."/>
            <person name="Bonds A."/>
            <person name="Quandt C.A."/>
            <person name="Barry K."/>
            <person name="Liu P."/>
            <person name="Grigoriev I."/>
            <person name="Longcore J.E."/>
            <person name="James T.Y."/>
        </authorList>
    </citation>
    <scope>NUCLEOTIDE SEQUENCE</scope>
    <source>
        <strain evidence="10">JEL0513</strain>
    </source>
</reference>
<dbReference type="GO" id="GO:0031965">
    <property type="term" value="C:nuclear membrane"/>
    <property type="evidence" value="ECO:0007669"/>
    <property type="project" value="UniProtKB-SubCell"/>
</dbReference>
<feature type="transmembrane region" description="Helical" evidence="7">
    <location>
        <begin position="606"/>
        <end position="631"/>
    </location>
</feature>
<accession>A0AAD5T118</accession>
<proteinExistence type="predicted"/>
<keyword evidence="5" id="KW-0539">Nucleus</keyword>
<feature type="region of interest" description="Disordered" evidence="6">
    <location>
        <begin position="138"/>
        <end position="180"/>
    </location>
</feature>
<feature type="compositionally biased region" description="Polar residues" evidence="6">
    <location>
        <begin position="138"/>
        <end position="163"/>
    </location>
</feature>
<evidence type="ECO:0000256" key="3">
    <source>
        <dbReference type="ARBA" id="ARBA00022989"/>
    </source>
</evidence>
<dbReference type="InterPro" id="IPR018996">
    <property type="entry name" value="Man1/Src1-like_C"/>
</dbReference>
<name>A0AAD5T118_9FUNG</name>
<keyword evidence="4 7" id="KW-0472">Membrane</keyword>
<feature type="transmembrane region" description="Helical" evidence="7">
    <location>
        <begin position="399"/>
        <end position="419"/>
    </location>
</feature>
<gene>
    <name evidence="10" type="ORF">HK100_012775</name>
</gene>